<dbReference type="SUPFAM" id="SSF53822">
    <property type="entry name" value="Periplasmic binding protein-like I"/>
    <property type="match status" value="1"/>
</dbReference>
<feature type="domain" description="Leucine-binding protein" evidence="4">
    <location>
        <begin position="31"/>
        <end position="351"/>
    </location>
</feature>
<dbReference type="RefSeq" id="WP_095521633.1">
    <property type="nucleotide sequence ID" value="NZ_NPKH01000039.1"/>
</dbReference>
<dbReference type="EMBL" id="NPKH01000039">
    <property type="protein sequence ID" value="PAP91628.1"/>
    <property type="molecule type" value="Genomic_DNA"/>
</dbReference>
<dbReference type="Pfam" id="PF13458">
    <property type="entry name" value="Peripla_BP_6"/>
    <property type="match status" value="1"/>
</dbReference>
<comment type="caution">
    <text evidence="5">The sequence shown here is derived from an EMBL/GenBank/DDBJ whole genome shotgun (WGS) entry which is preliminary data.</text>
</comment>
<dbReference type="Proteomes" id="UP000215931">
    <property type="component" value="Unassembled WGS sequence"/>
</dbReference>
<dbReference type="Gene3D" id="3.40.50.2300">
    <property type="match status" value="2"/>
</dbReference>
<accession>A0A271K789</accession>
<dbReference type="OrthoDB" id="8439308at2"/>
<name>A0A271K789_9HYPH</name>
<dbReference type="PANTHER" id="PTHR47151:SF2">
    <property type="entry name" value="AMINO ACID BINDING PROTEIN"/>
    <property type="match status" value="1"/>
</dbReference>
<feature type="chain" id="PRO_5012695945" evidence="3">
    <location>
        <begin position="27"/>
        <end position="361"/>
    </location>
</feature>
<keyword evidence="2 3" id="KW-0732">Signal</keyword>
<evidence type="ECO:0000256" key="1">
    <source>
        <dbReference type="ARBA" id="ARBA00010062"/>
    </source>
</evidence>
<gene>
    <name evidence="5" type="ORF">CIT31_30725</name>
</gene>
<organism evidence="5 6">
    <name type="scientific">Mesorhizobium wenxiniae</name>
    <dbReference type="NCBI Taxonomy" id="2014805"/>
    <lineage>
        <taxon>Bacteria</taxon>
        <taxon>Pseudomonadati</taxon>
        <taxon>Pseudomonadota</taxon>
        <taxon>Alphaproteobacteria</taxon>
        <taxon>Hyphomicrobiales</taxon>
        <taxon>Phyllobacteriaceae</taxon>
        <taxon>Mesorhizobium</taxon>
    </lineage>
</organism>
<keyword evidence="6" id="KW-1185">Reference proteome</keyword>
<dbReference type="InterPro" id="IPR028082">
    <property type="entry name" value="Peripla_BP_I"/>
</dbReference>
<evidence type="ECO:0000259" key="4">
    <source>
        <dbReference type="Pfam" id="PF13458"/>
    </source>
</evidence>
<dbReference type="PANTHER" id="PTHR47151">
    <property type="entry name" value="LEU/ILE/VAL-BINDING ABC TRANSPORTER SUBUNIT"/>
    <property type="match status" value="1"/>
</dbReference>
<protein>
    <submittedName>
        <fullName evidence="5">Branched-chain amino acid ABC transporter substrate-binding protein</fullName>
    </submittedName>
</protein>
<evidence type="ECO:0000256" key="2">
    <source>
        <dbReference type="ARBA" id="ARBA00022729"/>
    </source>
</evidence>
<evidence type="ECO:0000313" key="6">
    <source>
        <dbReference type="Proteomes" id="UP000215931"/>
    </source>
</evidence>
<feature type="signal peptide" evidence="3">
    <location>
        <begin position="1"/>
        <end position="26"/>
    </location>
</feature>
<evidence type="ECO:0000313" key="5">
    <source>
        <dbReference type="EMBL" id="PAP91628.1"/>
    </source>
</evidence>
<evidence type="ECO:0000256" key="3">
    <source>
        <dbReference type="SAM" id="SignalP"/>
    </source>
</evidence>
<dbReference type="AlphaFoldDB" id="A0A271K789"/>
<reference evidence="5 6" key="1">
    <citation type="submission" date="2017-08" db="EMBL/GenBank/DDBJ databases">
        <title>Mesorhizobium wenxinae sp. nov., a novel rhizobial species isolated from root nodules of chickpea (Cicer arietinum L.).</title>
        <authorList>
            <person name="Zhang J."/>
        </authorList>
    </citation>
    <scope>NUCLEOTIDE SEQUENCE [LARGE SCALE GENOMIC DNA]</scope>
    <source>
        <strain evidence="6">WYCCWR 10019</strain>
    </source>
</reference>
<dbReference type="CDD" id="cd06342">
    <property type="entry name" value="PBP1_ABC_LIVBP-like"/>
    <property type="match status" value="1"/>
</dbReference>
<comment type="similarity">
    <text evidence="1">Belongs to the leucine-binding protein family.</text>
</comment>
<sequence length="361" mass="37648">MRPRTIGTTTTIAVLAWLSLAGDANAETLLVGVAAPLSGPSAILGRQIEAGAGLAAEANGVDLKTVDDACTADGGAAAAREFVAAKVGAVVGFLCTEAIEAALPILKDANIPVITVGVRTESLTDRRAKTGWPIFRLGPRGDDERNAVASNVTRRWQNELFAIVDDGTIYGREIAETLRAAAEQAALKPVFVDTFRPQLDNQIGLIGRLRKAGATHVFAGGDGDDIAIMGRDAGQLDAGITFAGGEALRTPPGDVPYATGTLMIAPPEWDDVADSKVLDSFAAQKIVPEGYMLPAYAAVEIAEAATALAETSNKPLADALTARDFSTAIGPIRFDGKGDLTENLYRVFRFNGANFAPAEAK</sequence>
<proteinExistence type="inferred from homology"/>
<dbReference type="InterPro" id="IPR028081">
    <property type="entry name" value="Leu-bd"/>
</dbReference>